<name>A0ABX8JEG3_9BACT</name>
<sequence length="347" mass="40374">MRNVICCWNDRNPSHFESHVPLLFSGRRNLALGFSNEIDLLFLNGLDLLGERYKEQLEEVGYRLHDVSDLYAGTADRYAALCAFGGYEMKCFLRWPVIASYFRGDRIIHYDGDIVFNEDPAVIGVLLQGSTFVLQGCPAVTCISDLDWFSRYQEQLDLLVENPEGYSARAWKERDGWRVSETQKWAGQRSREVISSDQDLISHLIHTDRIPQDRPAQLAPLLGSYAVFENPLYLHGCTFNDFPDPIGYERRSGIDYVGGKRVLTWHMQSDFNLYLSTFLFRKRFMPWVGGRLANHLVEPTFPYRLGSLFSRLCGGYTRLDVYRYFFERHDFGEVFADRTWWDRGAFR</sequence>
<reference evidence="1 2" key="1">
    <citation type="submission" date="2021-06" db="EMBL/GenBank/DDBJ databases">
        <title>Gemonas diversity in paddy soil.</title>
        <authorList>
            <person name="Liu G."/>
        </authorList>
    </citation>
    <scope>NUCLEOTIDE SEQUENCE [LARGE SCALE GENOMIC DNA]</scope>
    <source>
        <strain evidence="1 2">RG10</strain>
    </source>
</reference>
<organism evidence="1 2">
    <name type="scientific">Geomonas oryzisoli</name>
    <dbReference type="NCBI Taxonomy" id="2847992"/>
    <lineage>
        <taxon>Bacteria</taxon>
        <taxon>Pseudomonadati</taxon>
        <taxon>Thermodesulfobacteriota</taxon>
        <taxon>Desulfuromonadia</taxon>
        <taxon>Geobacterales</taxon>
        <taxon>Geobacteraceae</taxon>
        <taxon>Geomonas</taxon>
    </lineage>
</organism>
<keyword evidence="2" id="KW-1185">Reference proteome</keyword>
<evidence type="ECO:0000313" key="1">
    <source>
        <dbReference type="EMBL" id="QWV95082.1"/>
    </source>
</evidence>
<dbReference type="EMBL" id="CP076723">
    <property type="protein sequence ID" value="QWV95082.1"/>
    <property type="molecule type" value="Genomic_DNA"/>
</dbReference>
<proteinExistence type="predicted"/>
<evidence type="ECO:0000313" key="2">
    <source>
        <dbReference type="Proteomes" id="UP000683557"/>
    </source>
</evidence>
<dbReference type="Proteomes" id="UP000683557">
    <property type="component" value="Chromosome"/>
</dbReference>
<dbReference type="RefSeq" id="WP_216801783.1">
    <property type="nucleotide sequence ID" value="NZ_CP076723.1"/>
</dbReference>
<accession>A0ABX8JEG3</accession>
<evidence type="ECO:0008006" key="3">
    <source>
        <dbReference type="Google" id="ProtNLM"/>
    </source>
</evidence>
<gene>
    <name evidence="1" type="ORF">KP004_07860</name>
</gene>
<protein>
    <recommendedName>
        <fullName evidence="3">Glycosyl transferase</fullName>
    </recommendedName>
</protein>